<dbReference type="SUPFAM" id="SSF51182">
    <property type="entry name" value="RmlC-like cupins"/>
    <property type="match status" value="1"/>
</dbReference>
<accession>A0AAD9X0P1</accession>
<dbReference type="InterPro" id="IPR006045">
    <property type="entry name" value="Cupin_1"/>
</dbReference>
<dbReference type="EMBL" id="JANJYI010000005">
    <property type="protein sequence ID" value="KAK2649593.1"/>
    <property type="molecule type" value="Genomic_DNA"/>
</dbReference>
<evidence type="ECO:0000313" key="4">
    <source>
        <dbReference type="EMBL" id="KAK2649593.1"/>
    </source>
</evidence>
<dbReference type="InterPro" id="IPR014710">
    <property type="entry name" value="RmlC-like_jellyroll"/>
</dbReference>
<dbReference type="AlphaFoldDB" id="A0AAD9X0P1"/>
<evidence type="ECO:0000256" key="2">
    <source>
        <dbReference type="SAM" id="SignalP"/>
    </source>
</evidence>
<keyword evidence="5" id="KW-1185">Reference proteome</keyword>
<organism evidence="4 5">
    <name type="scientific">Dipteronia dyeriana</name>
    <dbReference type="NCBI Taxonomy" id="168575"/>
    <lineage>
        <taxon>Eukaryota</taxon>
        <taxon>Viridiplantae</taxon>
        <taxon>Streptophyta</taxon>
        <taxon>Embryophyta</taxon>
        <taxon>Tracheophyta</taxon>
        <taxon>Spermatophyta</taxon>
        <taxon>Magnoliopsida</taxon>
        <taxon>eudicotyledons</taxon>
        <taxon>Gunneridae</taxon>
        <taxon>Pentapetalae</taxon>
        <taxon>rosids</taxon>
        <taxon>malvids</taxon>
        <taxon>Sapindales</taxon>
        <taxon>Sapindaceae</taxon>
        <taxon>Hippocastanoideae</taxon>
        <taxon>Acereae</taxon>
        <taxon>Dipteronia</taxon>
    </lineage>
</organism>
<dbReference type="PANTHER" id="PTHR31238">
    <property type="entry name" value="GERMIN-LIKE PROTEIN SUBFAMILY 3 MEMBER 3"/>
    <property type="match status" value="1"/>
</dbReference>
<gene>
    <name evidence="4" type="ORF">Ddye_017082</name>
</gene>
<feature type="domain" description="Cupin type-1" evidence="3">
    <location>
        <begin position="37"/>
        <end position="81"/>
    </location>
</feature>
<evidence type="ECO:0000256" key="1">
    <source>
        <dbReference type="ARBA" id="ARBA00022729"/>
    </source>
</evidence>
<dbReference type="InterPro" id="IPR011051">
    <property type="entry name" value="RmlC_Cupin_sf"/>
</dbReference>
<name>A0AAD9X0P1_9ROSI</name>
<dbReference type="Pfam" id="PF00190">
    <property type="entry name" value="Cupin_1"/>
    <property type="match status" value="1"/>
</dbReference>
<sequence length="88" mass="9521">MAKTILLLSLVALTFSCLAFGFEPSPLQDFCVADPTSPGNFYCFCIQNPGVITIANAVFGSNAPIASDLLAKAFQFDKKIVEQIQLKF</sequence>
<reference evidence="4" key="1">
    <citation type="journal article" date="2023" name="Plant J.">
        <title>Genome sequences and population genomics provide insights into the demographic history, inbreeding, and mutation load of two 'living fossil' tree species of Dipteronia.</title>
        <authorList>
            <person name="Feng Y."/>
            <person name="Comes H.P."/>
            <person name="Chen J."/>
            <person name="Zhu S."/>
            <person name="Lu R."/>
            <person name="Zhang X."/>
            <person name="Li P."/>
            <person name="Qiu J."/>
            <person name="Olsen K.M."/>
            <person name="Qiu Y."/>
        </authorList>
    </citation>
    <scope>NUCLEOTIDE SEQUENCE</scope>
    <source>
        <strain evidence="4">KIB01</strain>
    </source>
</reference>
<feature type="signal peptide" evidence="2">
    <location>
        <begin position="1"/>
        <end position="21"/>
    </location>
</feature>
<dbReference type="PROSITE" id="PS51257">
    <property type="entry name" value="PROKAR_LIPOPROTEIN"/>
    <property type="match status" value="1"/>
</dbReference>
<evidence type="ECO:0000259" key="3">
    <source>
        <dbReference type="Pfam" id="PF00190"/>
    </source>
</evidence>
<protein>
    <recommendedName>
        <fullName evidence="3">Cupin type-1 domain-containing protein</fullName>
    </recommendedName>
</protein>
<proteinExistence type="predicted"/>
<evidence type="ECO:0000313" key="5">
    <source>
        <dbReference type="Proteomes" id="UP001280121"/>
    </source>
</evidence>
<feature type="chain" id="PRO_5042234661" description="Cupin type-1 domain-containing protein" evidence="2">
    <location>
        <begin position="22"/>
        <end position="88"/>
    </location>
</feature>
<comment type="caution">
    <text evidence="4">The sequence shown here is derived from an EMBL/GenBank/DDBJ whole genome shotgun (WGS) entry which is preliminary data.</text>
</comment>
<keyword evidence="1 2" id="KW-0732">Signal</keyword>
<dbReference type="Gene3D" id="2.60.120.10">
    <property type="entry name" value="Jelly Rolls"/>
    <property type="match status" value="1"/>
</dbReference>
<dbReference type="Proteomes" id="UP001280121">
    <property type="component" value="Unassembled WGS sequence"/>
</dbReference>